<sequence>MKSSKDVLALGQEIVRQLKMDERGFVLERWLAHHLAETIAAAGAATGGARIVAEERAVTLILKLWVHRRALPEPIDPLGGFRDAIKVLSRLMPSANPWAYCRRDGMYDDLLYEMFDILRRIVFGGILLTQAEPYRDISDVEWGALDNEEAQLYSVLNGWREYFEFHRQHLEPVLEPTDFWTSEDAEVAGVPEDDWGHLAHEEQARRTNAAIHSAIVDNLEQLQGDLVALLVRWRSAFSQTPQNGPSEVGG</sequence>
<gene>
    <name evidence="1" type="ORF">FVW20_05150</name>
</gene>
<name>A0ABS0J1Z1_9BACT</name>
<dbReference type="EMBL" id="VRYY01000111">
    <property type="protein sequence ID" value="MBG3876430.1"/>
    <property type="molecule type" value="Genomic_DNA"/>
</dbReference>
<evidence type="ECO:0000313" key="2">
    <source>
        <dbReference type="Proteomes" id="UP001194469"/>
    </source>
</evidence>
<keyword evidence="2" id="KW-1185">Reference proteome</keyword>
<dbReference type="RefSeq" id="WP_196608578.1">
    <property type="nucleotide sequence ID" value="NZ_VRYY01000111.1"/>
</dbReference>
<comment type="caution">
    <text evidence="1">The sequence shown here is derived from an EMBL/GenBank/DDBJ whole genome shotgun (WGS) entry which is preliminary data.</text>
</comment>
<organism evidence="1 2">
    <name type="scientific">Nitratidesulfovibrio oxamicus</name>
    <dbReference type="NCBI Taxonomy" id="32016"/>
    <lineage>
        <taxon>Bacteria</taxon>
        <taxon>Pseudomonadati</taxon>
        <taxon>Thermodesulfobacteriota</taxon>
        <taxon>Desulfovibrionia</taxon>
        <taxon>Desulfovibrionales</taxon>
        <taxon>Desulfovibrionaceae</taxon>
        <taxon>Nitratidesulfovibrio</taxon>
    </lineage>
</organism>
<reference evidence="1 2" key="1">
    <citation type="submission" date="2019-08" db="EMBL/GenBank/DDBJ databases">
        <authorList>
            <person name="Luo N."/>
        </authorList>
    </citation>
    <scope>NUCLEOTIDE SEQUENCE [LARGE SCALE GENOMIC DNA]</scope>
    <source>
        <strain evidence="1 2">NCIMB 9442</strain>
    </source>
</reference>
<protein>
    <submittedName>
        <fullName evidence="1">Uncharacterized protein</fullName>
    </submittedName>
</protein>
<dbReference type="Proteomes" id="UP001194469">
    <property type="component" value="Unassembled WGS sequence"/>
</dbReference>
<accession>A0ABS0J1Z1</accession>
<proteinExistence type="predicted"/>
<evidence type="ECO:0000313" key="1">
    <source>
        <dbReference type="EMBL" id="MBG3876430.1"/>
    </source>
</evidence>